<dbReference type="VEuPathDB" id="FungiDB:PC110_g23482"/>
<dbReference type="AlphaFoldDB" id="A0A8T1AVX5"/>
<dbReference type="InterPro" id="IPR041373">
    <property type="entry name" value="RT_RNaseH"/>
</dbReference>
<dbReference type="Proteomes" id="UP000774804">
    <property type="component" value="Unassembled WGS sequence"/>
</dbReference>
<gene>
    <name evidence="9" type="ORF">PC115_g20194</name>
</gene>
<evidence type="ECO:0000259" key="7">
    <source>
        <dbReference type="Pfam" id="PF17917"/>
    </source>
</evidence>
<dbReference type="VEuPathDB" id="FungiDB:PC110_g20375"/>
<dbReference type="EMBL" id="RCMI01001242">
    <property type="protein sequence ID" value="KAG2887933.1"/>
    <property type="molecule type" value="Genomic_DNA"/>
</dbReference>
<dbReference type="GO" id="GO:0003964">
    <property type="term" value="F:RNA-directed DNA polymerase activity"/>
    <property type="evidence" value="ECO:0007669"/>
    <property type="project" value="UniProtKB-KW"/>
</dbReference>
<keyword evidence="2" id="KW-0548">Nucleotidyltransferase</keyword>
<dbReference type="PANTHER" id="PTHR37984">
    <property type="entry name" value="PROTEIN CBG26694"/>
    <property type="match status" value="1"/>
</dbReference>
<keyword evidence="6" id="KW-0695">RNA-directed DNA polymerase</keyword>
<dbReference type="InterPro" id="IPR041588">
    <property type="entry name" value="Integrase_H2C2"/>
</dbReference>
<dbReference type="GO" id="GO:0004519">
    <property type="term" value="F:endonuclease activity"/>
    <property type="evidence" value="ECO:0007669"/>
    <property type="project" value="UniProtKB-KW"/>
</dbReference>
<accession>A0A8T1AVX5</accession>
<evidence type="ECO:0000256" key="2">
    <source>
        <dbReference type="ARBA" id="ARBA00022695"/>
    </source>
</evidence>
<evidence type="ECO:0000256" key="5">
    <source>
        <dbReference type="ARBA" id="ARBA00022801"/>
    </source>
</evidence>
<evidence type="ECO:0000313" key="9">
    <source>
        <dbReference type="EMBL" id="KAG2887933.1"/>
    </source>
</evidence>
<feature type="domain" description="Integrase zinc-binding" evidence="8">
    <location>
        <begin position="134"/>
        <end position="189"/>
    </location>
</feature>
<dbReference type="PANTHER" id="PTHR37984:SF5">
    <property type="entry name" value="PROTEIN NYNRIN-LIKE"/>
    <property type="match status" value="1"/>
</dbReference>
<reference evidence="9" key="1">
    <citation type="submission" date="2018-10" db="EMBL/GenBank/DDBJ databases">
        <title>Effector identification in a new, highly contiguous assembly of the strawberry crown rot pathogen Phytophthora cactorum.</title>
        <authorList>
            <person name="Armitage A.D."/>
            <person name="Nellist C.F."/>
            <person name="Bates H."/>
            <person name="Vickerstaff R.J."/>
            <person name="Harrison R.J."/>
        </authorList>
    </citation>
    <scope>NUCLEOTIDE SEQUENCE</scope>
    <source>
        <strain evidence="9">4032</strain>
    </source>
</reference>
<dbReference type="Pfam" id="PF17921">
    <property type="entry name" value="Integrase_H2C2"/>
    <property type="match status" value="1"/>
</dbReference>
<evidence type="ECO:0000313" key="10">
    <source>
        <dbReference type="Proteomes" id="UP000774804"/>
    </source>
</evidence>
<dbReference type="Gene3D" id="1.10.340.70">
    <property type="match status" value="1"/>
</dbReference>
<dbReference type="GO" id="GO:0016787">
    <property type="term" value="F:hydrolase activity"/>
    <property type="evidence" value="ECO:0007669"/>
    <property type="project" value="UniProtKB-KW"/>
</dbReference>
<evidence type="ECO:0000256" key="1">
    <source>
        <dbReference type="ARBA" id="ARBA00022679"/>
    </source>
</evidence>
<keyword evidence="5" id="KW-0378">Hydrolase</keyword>
<evidence type="ECO:0000256" key="3">
    <source>
        <dbReference type="ARBA" id="ARBA00022722"/>
    </source>
</evidence>
<evidence type="ECO:0000256" key="6">
    <source>
        <dbReference type="ARBA" id="ARBA00022918"/>
    </source>
</evidence>
<evidence type="ECO:0000259" key="8">
    <source>
        <dbReference type="Pfam" id="PF17921"/>
    </source>
</evidence>
<keyword evidence="3" id="KW-0540">Nuclease</keyword>
<dbReference type="SUPFAM" id="SSF56672">
    <property type="entry name" value="DNA/RNA polymerases"/>
    <property type="match status" value="1"/>
</dbReference>
<proteinExistence type="predicted"/>
<dbReference type="FunFam" id="1.10.340.70:FF:000001">
    <property type="entry name" value="Retrovirus-related Pol polyprotein from transposon gypsy-like Protein"/>
    <property type="match status" value="1"/>
</dbReference>
<sequence length="201" mass="23296">MKYALAKFPVYLLGSGPFVVYTDHASLRTAVKSPHISQRMARWLSFFAEYDFRVEYKPGRLNVVADALSRRPDYAVKTADANRIGVERVSAPSPSLIDDHLRARAHRYRVHEGLLLYSAVDDDVIRIVVPNDYDLRLRIMYEYHDAPTTGHPGGEKTYLLRTRVFYWYRHYKWVRKYVRACEVCQRVKPAASSQALPTLSE</sequence>
<keyword evidence="4" id="KW-0255">Endonuclease</keyword>
<feature type="domain" description="Reverse transcriptase RNase H-like" evidence="7">
    <location>
        <begin position="3"/>
        <end position="50"/>
    </location>
</feature>
<evidence type="ECO:0000256" key="4">
    <source>
        <dbReference type="ARBA" id="ARBA00022759"/>
    </source>
</evidence>
<protein>
    <recommendedName>
        <fullName evidence="11">Integrase zinc-binding domain-containing protein</fullName>
    </recommendedName>
</protein>
<dbReference type="Pfam" id="PF17917">
    <property type="entry name" value="RT_RNaseH"/>
    <property type="match status" value="1"/>
</dbReference>
<name>A0A8T1AVX5_9STRA</name>
<keyword evidence="1" id="KW-0808">Transferase</keyword>
<dbReference type="InterPro" id="IPR043502">
    <property type="entry name" value="DNA/RNA_pol_sf"/>
</dbReference>
<evidence type="ECO:0008006" key="11">
    <source>
        <dbReference type="Google" id="ProtNLM"/>
    </source>
</evidence>
<organism evidence="9 10">
    <name type="scientific">Phytophthora cactorum</name>
    <dbReference type="NCBI Taxonomy" id="29920"/>
    <lineage>
        <taxon>Eukaryota</taxon>
        <taxon>Sar</taxon>
        <taxon>Stramenopiles</taxon>
        <taxon>Oomycota</taxon>
        <taxon>Peronosporomycetes</taxon>
        <taxon>Peronosporales</taxon>
        <taxon>Peronosporaceae</taxon>
        <taxon>Phytophthora</taxon>
    </lineage>
</organism>
<comment type="caution">
    <text evidence="9">The sequence shown here is derived from an EMBL/GenBank/DDBJ whole genome shotgun (WGS) entry which is preliminary data.</text>
</comment>
<dbReference type="InterPro" id="IPR050951">
    <property type="entry name" value="Retrovirus_Pol_polyprotein"/>
</dbReference>